<dbReference type="EMBL" id="FOHK01000005">
    <property type="protein sequence ID" value="SET17047.1"/>
    <property type="molecule type" value="Genomic_DNA"/>
</dbReference>
<evidence type="ECO:0000313" key="4">
    <source>
        <dbReference type="EMBL" id="SET17047.1"/>
    </source>
</evidence>
<sequence>MLTRVEQAQRQWGGANNVIDKWLADRQAMLVAYTELAGLPPYQRQDSALPSVTEIKHFCQLLVDYICAGHFEVFETIKAQTPDKSQDIAEILDRVYYSTDAALQFNDKYTQLNDTEILEGFDDALSRLVQYLDKRFELEDKLIGFLLKHD</sequence>
<name>A0A1I0CC03_THASX</name>
<dbReference type="NCBIfam" id="NF008723">
    <property type="entry name" value="PRK11718.1"/>
    <property type="match status" value="1"/>
</dbReference>
<dbReference type="InterPro" id="IPR007448">
    <property type="entry name" value="Sigma70_reg_Rsd_AlgQ"/>
</dbReference>
<keyword evidence="5" id="KW-1185">Reference proteome</keyword>
<dbReference type="Pfam" id="PF04353">
    <property type="entry name" value="Rsd_AlgQ"/>
    <property type="match status" value="1"/>
</dbReference>
<accession>A0A1I0CC03</accession>
<keyword evidence="2 3" id="KW-0804">Transcription</keyword>
<keyword evidence="1 3" id="KW-0805">Transcription regulation</keyword>
<dbReference type="AlphaFoldDB" id="A0A1I0CC03"/>
<dbReference type="OrthoDB" id="5567237at2"/>
<dbReference type="PIRSF" id="PIRSF016548">
    <property type="entry name" value="Rsd_AlgQ"/>
    <property type="match status" value="1"/>
</dbReference>
<comment type="similarity">
    <text evidence="3">Belongs to the Rsd/AlgQ family.</text>
</comment>
<reference evidence="4 5" key="1">
    <citation type="submission" date="2016-10" db="EMBL/GenBank/DDBJ databases">
        <authorList>
            <person name="de Groot N.N."/>
        </authorList>
    </citation>
    <scope>NUCLEOTIDE SEQUENCE [LARGE SCALE GENOMIC DNA]</scope>
    <source>
        <strain evidence="4 5">DSM 19706</strain>
    </source>
</reference>
<dbReference type="Gene3D" id="1.20.120.1370">
    <property type="entry name" value="Regulator of RNA polymerase sigma(70) subunit, domain 4"/>
    <property type="match status" value="1"/>
</dbReference>
<protein>
    <submittedName>
        <fullName evidence="4">Regulator of sigma D</fullName>
    </submittedName>
</protein>
<proteinExistence type="inferred from homology"/>
<gene>
    <name evidence="4" type="ORF">SAMN05660429_01143</name>
</gene>
<evidence type="ECO:0000313" key="5">
    <source>
        <dbReference type="Proteomes" id="UP000199308"/>
    </source>
</evidence>
<dbReference type="RefSeq" id="WP_093328406.1">
    <property type="nucleotide sequence ID" value="NZ_AP027363.1"/>
</dbReference>
<organism evidence="4 5">
    <name type="scientific">Thalassotalea agarivorans</name>
    <name type="common">Thalassomonas agarivorans</name>
    <dbReference type="NCBI Taxonomy" id="349064"/>
    <lineage>
        <taxon>Bacteria</taxon>
        <taxon>Pseudomonadati</taxon>
        <taxon>Pseudomonadota</taxon>
        <taxon>Gammaproteobacteria</taxon>
        <taxon>Alteromonadales</taxon>
        <taxon>Colwelliaceae</taxon>
        <taxon>Thalassotalea</taxon>
    </lineage>
</organism>
<dbReference type="STRING" id="349064.SAMN05660429_01143"/>
<dbReference type="Proteomes" id="UP000199308">
    <property type="component" value="Unassembled WGS sequence"/>
</dbReference>
<dbReference type="GO" id="GO:0006355">
    <property type="term" value="P:regulation of DNA-templated transcription"/>
    <property type="evidence" value="ECO:0007669"/>
    <property type="project" value="InterPro"/>
</dbReference>
<evidence type="ECO:0000256" key="3">
    <source>
        <dbReference type="RuleBase" id="RU004409"/>
    </source>
</evidence>
<evidence type="ECO:0000256" key="2">
    <source>
        <dbReference type="ARBA" id="ARBA00023163"/>
    </source>
</evidence>
<evidence type="ECO:0000256" key="1">
    <source>
        <dbReference type="ARBA" id="ARBA00023015"/>
    </source>
</evidence>
<dbReference type="InterPro" id="IPR038309">
    <property type="entry name" value="Rsd/AlgQ_sf"/>
</dbReference>